<accession>A0A7T8EBG9</accession>
<dbReference type="AlphaFoldDB" id="A0A7T8EBG9"/>
<dbReference type="Gene3D" id="2.120.10.10">
    <property type="match status" value="1"/>
</dbReference>
<proteinExistence type="predicted"/>
<dbReference type="CDD" id="cd15482">
    <property type="entry name" value="Sialidase_non-viral"/>
    <property type="match status" value="1"/>
</dbReference>
<gene>
    <name evidence="1" type="ORF">D7032_08760</name>
</gene>
<sequence length="324" mass="36107">MQLISHTKIWDQGEHNAFCDLCRWQGALYCVFREGQAHVSDDGALRVLKSSDDGQSWQAEALIQSELGDLRDGKLLAHAGRLWLFGAASKHGKAPLQSLMWYSLDGINWSAPEKVADTGYWLWRVTEAEDGLYGVGYRPGADGDVRLYRSERLQASQTGKLQFTPWVAPLQNDGYVNESSLLFREFRGGEHTRSAQSSSNTEALCLLRRDPVWDAQETGLLGSAKAPFKTWQWQQLSCRIGGPVAFFYNDRLLAVVRLYDNKVRTSLVEIDSATAKVTELLTLPSGGDTSYAGIELDGDELKLVYYSSHEGKTAIYFARIGLKG</sequence>
<dbReference type="SUPFAM" id="SSF50939">
    <property type="entry name" value="Sialidases"/>
    <property type="match status" value="1"/>
</dbReference>
<protein>
    <submittedName>
        <fullName evidence="1">Exo-alpha-sialidase</fullName>
    </submittedName>
</protein>
<evidence type="ECO:0000313" key="1">
    <source>
        <dbReference type="EMBL" id="QQO83338.1"/>
    </source>
</evidence>
<dbReference type="RefSeq" id="WP_107111326.1">
    <property type="nucleotide sequence ID" value="NZ_CP032664.1"/>
</dbReference>
<dbReference type="InterPro" id="IPR036278">
    <property type="entry name" value="Sialidase_sf"/>
</dbReference>
<organism evidence="1">
    <name type="scientific">Shewanella algae</name>
    <dbReference type="NCBI Taxonomy" id="38313"/>
    <lineage>
        <taxon>Bacteria</taxon>
        <taxon>Pseudomonadati</taxon>
        <taxon>Pseudomonadota</taxon>
        <taxon>Gammaproteobacteria</taxon>
        <taxon>Alteromonadales</taxon>
        <taxon>Shewanellaceae</taxon>
        <taxon>Shewanella</taxon>
    </lineage>
</organism>
<name>A0A7T8EBG9_9GAMM</name>
<reference evidence="1" key="1">
    <citation type="submission" date="2018-09" db="EMBL/GenBank/DDBJ databases">
        <title>Genome sequencing and analysis.</title>
        <authorList>
            <person name="Huang Y.-T."/>
        </authorList>
    </citation>
    <scope>NUCLEOTIDE SEQUENCE</scope>
    <source>
        <strain evidence="1">HIDE</strain>
    </source>
</reference>
<dbReference type="EMBL" id="CP032664">
    <property type="protein sequence ID" value="QQO83338.1"/>
    <property type="molecule type" value="Genomic_DNA"/>
</dbReference>